<protein>
    <submittedName>
        <fullName evidence="4">Beta-glucosidase</fullName>
    </submittedName>
</protein>
<dbReference type="Pfam" id="PF00933">
    <property type="entry name" value="Glyco_hydro_3"/>
    <property type="match status" value="1"/>
</dbReference>
<proteinExistence type="inferred from homology"/>
<comment type="similarity">
    <text evidence="1">Belongs to the glycosyl hydrolase 3 family.</text>
</comment>
<sequence length="473" mass="52917">LTQWLKEDLGWDGMLITDWADINNLYTREHVAADKKEAIEMAINAGIDMAMEPYDLNYCTLLKELVQEKKIPMSRIDDAVRRVLRLKFRLGLFDHPNTLLKDYPLFGSKEHALIALHAAEESEVLLKNKDNILPLPQGKKLLVTGPNANSMRCLNGGWSYSWQGHLTDRFADKYNTIYEAICNKFGADHVRLEQGVTYKPEGAYMEENEPEIEKAVAAARNVDIIIACIGENSYCETPGNLSELAISANQSKLVKALATTGKPIILILNEGRPRIINDLEPLADAVIDVLLPGNYGGDALANILAGDVNPSAKMPYTYPRHEAALTTYDYRVSEEMDKMEGAYDYNAVVSVQWPFGYGLSYTTFEYSNFQTDKSSFTTGDDLHFSIDVTNTGKYAGKEVVMLFSSDLVASLTPENRRLRAFKKVELQPGETQTVTLSIKSSDLAFVNSDGQWVLEQGDFRMQCGNQVLTITYK</sequence>
<dbReference type="Gene3D" id="3.40.50.1700">
    <property type="entry name" value="Glycoside hydrolase family 3 C-terminal domain"/>
    <property type="match status" value="1"/>
</dbReference>
<dbReference type="InterPro" id="IPR050288">
    <property type="entry name" value="Cellulose_deg_GH3"/>
</dbReference>
<dbReference type="InterPro" id="IPR026891">
    <property type="entry name" value="Fn3-like"/>
</dbReference>
<feature type="non-terminal residue" evidence="4">
    <location>
        <position position="1"/>
    </location>
</feature>
<dbReference type="Gene3D" id="3.20.20.300">
    <property type="entry name" value="Glycoside hydrolase, family 3, N-terminal domain"/>
    <property type="match status" value="1"/>
</dbReference>
<dbReference type="InterPro" id="IPR013783">
    <property type="entry name" value="Ig-like_fold"/>
</dbReference>
<dbReference type="Gene3D" id="2.60.40.10">
    <property type="entry name" value="Immunoglobulins"/>
    <property type="match status" value="1"/>
</dbReference>
<evidence type="ECO:0000256" key="1">
    <source>
        <dbReference type="ARBA" id="ARBA00005336"/>
    </source>
</evidence>
<dbReference type="EMBL" id="VWLE01000309">
    <property type="protein sequence ID" value="KAA3945975.1"/>
    <property type="molecule type" value="Genomic_DNA"/>
</dbReference>
<organism evidence="4 5">
    <name type="scientific">Bacteroides ovatus</name>
    <dbReference type="NCBI Taxonomy" id="28116"/>
    <lineage>
        <taxon>Bacteria</taxon>
        <taxon>Pseudomonadati</taxon>
        <taxon>Bacteroidota</taxon>
        <taxon>Bacteroidia</taxon>
        <taxon>Bacteroidales</taxon>
        <taxon>Bacteroidaceae</taxon>
        <taxon>Bacteroides</taxon>
    </lineage>
</organism>
<reference evidence="4 5" key="1">
    <citation type="journal article" date="2019" name="Nat. Med.">
        <title>A library of human gut bacterial isolates paired with longitudinal multiomics data enables mechanistic microbiome research.</title>
        <authorList>
            <person name="Poyet M."/>
            <person name="Groussin M."/>
            <person name="Gibbons S.M."/>
            <person name="Avila-Pacheco J."/>
            <person name="Jiang X."/>
            <person name="Kearney S.M."/>
            <person name="Perrotta A.R."/>
            <person name="Berdy B."/>
            <person name="Zhao S."/>
            <person name="Lieberman T.D."/>
            <person name="Swanson P.K."/>
            <person name="Smith M."/>
            <person name="Roesemann S."/>
            <person name="Alexander J.E."/>
            <person name="Rich S.A."/>
            <person name="Livny J."/>
            <person name="Vlamakis H."/>
            <person name="Clish C."/>
            <person name="Bullock K."/>
            <person name="Deik A."/>
            <person name="Scott J."/>
            <person name="Pierce K.A."/>
            <person name="Xavier R.J."/>
            <person name="Alm E.J."/>
        </authorList>
    </citation>
    <scope>NUCLEOTIDE SEQUENCE [LARGE SCALE GENOMIC DNA]</scope>
    <source>
        <strain evidence="4 5">BIOML-A163</strain>
    </source>
</reference>
<dbReference type="InterPro" id="IPR017853">
    <property type="entry name" value="GH"/>
</dbReference>
<dbReference type="FunFam" id="2.60.40.10:FF:000495">
    <property type="entry name" value="Periplasmic beta-glucosidase"/>
    <property type="match status" value="1"/>
</dbReference>
<comment type="caution">
    <text evidence="4">The sequence shown here is derived from an EMBL/GenBank/DDBJ whole genome shotgun (WGS) entry which is preliminary data.</text>
</comment>
<evidence type="ECO:0000313" key="4">
    <source>
        <dbReference type="EMBL" id="KAA3945975.1"/>
    </source>
</evidence>
<dbReference type="InterPro" id="IPR036962">
    <property type="entry name" value="Glyco_hydro_3_N_sf"/>
</dbReference>
<dbReference type="PANTHER" id="PTHR42715:SF10">
    <property type="entry name" value="BETA-GLUCOSIDASE"/>
    <property type="match status" value="1"/>
</dbReference>
<dbReference type="InterPro" id="IPR002772">
    <property type="entry name" value="Glyco_hydro_3_C"/>
</dbReference>
<dbReference type="InterPro" id="IPR036881">
    <property type="entry name" value="Glyco_hydro_3_C_sf"/>
</dbReference>
<dbReference type="Proteomes" id="UP000323717">
    <property type="component" value="Unassembled WGS sequence"/>
</dbReference>
<gene>
    <name evidence="4" type="ORF">F3D71_18670</name>
</gene>
<accession>A0A5M5BZE5</accession>
<dbReference type="SUPFAM" id="SSF52279">
    <property type="entry name" value="Beta-D-glucan exohydrolase, C-terminal domain"/>
    <property type="match status" value="1"/>
</dbReference>
<dbReference type="InterPro" id="IPR001764">
    <property type="entry name" value="Glyco_hydro_3_N"/>
</dbReference>
<dbReference type="GO" id="GO:0008422">
    <property type="term" value="F:beta-glucosidase activity"/>
    <property type="evidence" value="ECO:0007669"/>
    <property type="project" value="UniProtKB-ARBA"/>
</dbReference>
<dbReference type="PANTHER" id="PTHR42715">
    <property type="entry name" value="BETA-GLUCOSIDASE"/>
    <property type="match status" value="1"/>
</dbReference>
<dbReference type="GO" id="GO:0005975">
    <property type="term" value="P:carbohydrate metabolic process"/>
    <property type="evidence" value="ECO:0007669"/>
    <property type="project" value="InterPro"/>
</dbReference>
<dbReference type="SMART" id="SM01217">
    <property type="entry name" value="Fn3_like"/>
    <property type="match status" value="1"/>
</dbReference>
<evidence type="ECO:0000259" key="3">
    <source>
        <dbReference type="SMART" id="SM01217"/>
    </source>
</evidence>
<evidence type="ECO:0000256" key="2">
    <source>
        <dbReference type="ARBA" id="ARBA00022801"/>
    </source>
</evidence>
<feature type="domain" description="Fibronectin type III-like" evidence="3">
    <location>
        <begin position="398"/>
        <end position="467"/>
    </location>
</feature>
<evidence type="ECO:0000313" key="5">
    <source>
        <dbReference type="Proteomes" id="UP000323717"/>
    </source>
</evidence>
<keyword evidence="2" id="KW-0378">Hydrolase</keyword>
<name>A0A5M5BZE5_BACOV</name>
<dbReference type="SUPFAM" id="SSF51445">
    <property type="entry name" value="(Trans)glycosidases"/>
    <property type="match status" value="1"/>
</dbReference>
<dbReference type="Pfam" id="PF01915">
    <property type="entry name" value="Glyco_hydro_3_C"/>
    <property type="match status" value="1"/>
</dbReference>
<dbReference type="AlphaFoldDB" id="A0A5M5BZE5"/>
<dbReference type="Pfam" id="PF14310">
    <property type="entry name" value="Fn3-like"/>
    <property type="match status" value="1"/>
</dbReference>